<protein>
    <submittedName>
        <fullName evidence="2">Uncharacterized protein</fullName>
    </submittedName>
</protein>
<proteinExistence type="predicted"/>
<feature type="region of interest" description="Disordered" evidence="1">
    <location>
        <begin position="1"/>
        <end position="20"/>
    </location>
</feature>
<keyword evidence="3" id="KW-1185">Reference proteome</keyword>
<dbReference type="Proteomes" id="UP000830055">
    <property type="component" value="Chromosome"/>
</dbReference>
<gene>
    <name evidence="2" type="ORF">DPPLL_30030</name>
</gene>
<accession>A0ABN6M6X4</accession>
<evidence type="ECO:0000313" key="3">
    <source>
        <dbReference type="Proteomes" id="UP000830055"/>
    </source>
</evidence>
<sequence>MNPGGMASHEGTKSRRSEEVEKRLKFIAPLRNERTDATSEHADYLGLENIQSWTGKLLPSATSDTSEGDDSASGTTNVFYSGDVLFGKLRPYLVSVRKP</sequence>
<feature type="compositionally biased region" description="Basic and acidic residues" evidence="1">
    <location>
        <begin position="10"/>
        <end position="20"/>
    </location>
</feature>
<dbReference type="EMBL" id="AP025516">
    <property type="protein sequence ID" value="BDD88638.1"/>
    <property type="molecule type" value="Genomic_DNA"/>
</dbReference>
<name>A0ABN6M6X4_9BACT</name>
<dbReference type="RefSeq" id="WP_284151979.1">
    <property type="nucleotide sequence ID" value="NZ_AP025516.1"/>
</dbReference>
<evidence type="ECO:0000313" key="2">
    <source>
        <dbReference type="EMBL" id="BDD88638.1"/>
    </source>
</evidence>
<reference evidence="2 3" key="1">
    <citation type="submission" date="2022-01" db="EMBL/GenBank/DDBJ databases">
        <title>Desulfofustis limnae sp. nov., a novel mesophilic sulfate-reducing bacterium isolated from marsh soil.</title>
        <authorList>
            <person name="Watanabe M."/>
            <person name="Takahashi A."/>
            <person name="Kojima H."/>
            <person name="Fukui M."/>
        </authorList>
    </citation>
    <scope>NUCLEOTIDE SEQUENCE [LARGE SCALE GENOMIC DNA]</scope>
    <source>
        <strain evidence="2 3">PPLL</strain>
    </source>
</reference>
<evidence type="ECO:0000256" key="1">
    <source>
        <dbReference type="SAM" id="MobiDB-lite"/>
    </source>
</evidence>
<organism evidence="2 3">
    <name type="scientific">Desulfofustis limnaeus</name>
    <dbReference type="NCBI Taxonomy" id="2740163"/>
    <lineage>
        <taxon>Bacteria</taxon>
        <taxon>Pseudomonadati</taxon>
        <taxon>Thermodesulfobacteriota</taxon>
        <taxon>Desulfobulbia</taxon>
        <taxon>Desulfobulbales</taxon>
        <taxon>Desulfocapsaceae</taxon>
        <taxon>Desulfofustis</taxon>
    </lineage>
</organism>